<dbReference type="NCBIfam" id="TIGR02683">
    <property type="entry name" value="upstrm_HI1419"/>
    <property type="match status" value="1"/>
</dbReference>
<dbReference type="OrthoDB" id="9800258at2"/>
<evidence type="ECO:0000313" key="2">
    <source>
        <dbReference type="Proteomes" id="UP000197468"/>
    </source>
</evidence>
<dbReference type="AlphaFoldDB" id="A0A246JE58"/>
<protein>
    <submittedName>
        <fullName evidence="1">Addiction module antitoxin RelB</fullName>
    </submittedName>
</protein>
<sequence>MLRIIRSSSFMQWWSRLRDQRARALITSRIDRMAFGHFGDMKAVGEGISELRIHYGPGYRVYFQRRGDSLVVLLCAGDKGTQSADIRNAARLAQQWSSQDG</sequence>
<reference evidence="1 2" key="1">
    <citation type="journal article" date="2008" name="Int. J. Syst. Evol. Microbiol.">
        <title>Description of Roseateles aquatilis sp. nov. and Roseateles terrae sp. nov., in the class Betaproteobacteria, and emended description of the genus Roseateles.</title>
        <authorList>
            <person name="Gomila M."/>
            <person name="Bowien B."/>
            <person name="Falsen E."/>
            <person name="Moore E.R."/>
            <person name="Lalucat J."/>
        </authorList>
    </citation>
    <scope>NUCLEOTIDE SEQUENCE [LARGE SCALE GENOMIC DNA]</scope>
    <source>
        <strain evidence="1 2">CCUG 48205</strain>
    </source>
</reference>
<name>A0A246JE58_9BURK</name>
<gene>
    <name evidence="1" type="ORF">CDN99_13120</name>
</gene>
<dbReference type="RefSeq" id="WP_088385538.1">
    <property type="nucleotide sequence ID" value="NZ_NIOF01000005.1"/>
</dbReference>
<dbReference type="InterPro" id="IPR009241">
    <property type="entry name" value="HigB-like"/>
</dbReference>
<proteinExistence type="predicted"/>
<dbReference type="InterPro" id="IPR035093">
    <property type="entry name" value="RelE/ParE_toxin_dom_sf"/>
</dbReference>
<dbReference type="PANTHER" id="PTHR41791">
    <property type="entry name" value="SSL7039 PROTEIN"/>
    <property type="match status" value="1"/>
</dbReference>
<dbReference type="EMBL" id="NIOF01000005">
    <property type="protein sequence ID" value="OWQ90526.1"/>
    <property type="molecule type" value="Genomic_DNA"/>
</dbReference>
<dbReference type="Pfam" id="PF05973">
    <property type="entry name" value="Gp49"/>
    <property type="match status" value="1"/>
</dbReference>
<comment type="caution">
    <text evidence="1">The sequence shown here is derived from an EMBL/GenBank/DDBJ whole genome shotgun (WGS) entry which is preliminary data.</text>
</comment>
<dbReference type="InterPro" id="IPR014056">
    <property type="entry name" value="TypeIITA-like_toxin_pred"/>
</dbReference>
<keyword evidence="2" id="KW-1185">Reference proteome</keyword>
<dbReference type="PANTHER" id="PTHR41791:SF1">
    <property type="entry name" value="SSL7039 PROTEIN"/>
    <property type="match status" value="1"/>
</dbReference>
<organism evidence="1 2">
    <name type="scientific">Roseateles aquatilis</name>
    <dbReference type="NCBI Taxonomy" id="431061"/>
    <lineage>
        <taxon>Bacteria</taxon>
        <taxon>Pseudomonadati</taxon>
        <taxon>Pseudomonadota</taxon>
        <taxon>Betaproteobacteria</taxon>
        <taxon>Burkholderiales</taxon>
        <taxon>Sphaerotilaceae</taxon>
        <taxon>Roseateles</taxon>
    </lineage>
</organism>
<accession>A0A246JE58</accession>
<dbReference type="PIRSF" id="PIRSF028744">
    <property type="entry name" value="Addict_mod_HI1419"/>
    <property type="match status" value="1"/>
</dbReference>
<dbReference type="Proteomes" id="UP000197468">
    <property type="component" value="Unassembled WGS sequence"/>
</dbReference>
<evidence type="ECO:0000313" key="1">
    <source>
        <dbReference type="EMBL" id="OWQ90526.1"/>
    </source>
</evidence>
<dbReference type="SUPFAM" id="SSF143011">
    <property type="entry name" value="RelE-like"/>
    <property type="match status" value="1"/>
</dbReference>